<reference evidence="1 2" key="1">
    <citation type="submission" date="2018-08" db="EMBL/GenBank/DDBJ databases">
        <title>Recombination of ecologically and evolutionarily significant loci maintains genetic cohesion in the Pseudomonas syringae species complex.</title>
        <authorList>
            <person name="Dillon M."/>
            <person name="Thakur S."/>
            <person name="Almeida R.N.D."/>
            <person name="Weir B.S."/>
            <person name="Guttman D.S."/>
        </authorList>
    </citation>
    <scope>NUCLEOTIDE SEQUENCE [LARGE SCALE GENOMIC DNA]</scope>
    <source>
        <strain evidence="1 2">ICMP 6917</strain>
    </source>
</reference>
<dbReference type="Gene3D" id="4.10.220.110">
    <property type="match status" value="1"/>
</dbReference>
<evidence type="ECO:0000313" key="1">
    <source>
        <dbReference type="EMBL" id="RMR53144.1"/>
    </source>
</evidence>
<sequence>MCEDPQMPIFLAIADCQMDLHVISFTGLDALNEVYRFDIDLICSDPHLDFATLLKRDAFLNFGPEHVGVHGQILHASQQYAGTCLSHYRVSLMPRLQALAQRQQRRAYHDLSALQLIARLLEEHGIEENAYRFETIGLYPARTLCVQYDESDLHLLQRLCEEEGIHFRFEHSSTGHQLVFSDDPARFPELPWPMHFRADDEQVPEQPAITHLVECLSISPGYSSHTVHRHGAAPLIALSPLDTGGNPGINHPFEESIASRPRNQDEAFQRQRSARRLERLRCERRHISGGSHQPALHSGQVMQVLDHPEPTLNDHWLLTQVQHTGMQRHLMEGLDPHDITAIVNLSVSSGTDKLDDGYRNTFRVIPWAMPFRPSLKRHRPLVSGYQTATLMDDGKIDEQGRLPVRFDWQTLAQPASDIRRWPMARIARTGESGLDEVQVGARVLIRHLNNDPDRPVICGLLPGNEVNPQPRIQLDGTPLDPKAESIRLGSGQRLHIDTREDLILHGAQGALQIAAQGISIIGPRTMKASPPEQQDATAVPLTDLRLTQKPGLQGEPLARRTWYIVRMAKPGLEHLAHIEPADFLFEGKTDESGYLGLSQEQLQQLAAHYNTSPGSLCLVHPGQCVRLQDYIQQNWNEQQRQAFILSGL</sequence>
<evidence type="ECO:0008006" key="3">
    <source>
        <dbReference type="Google" id="ProtNLM"/>
    </source>
</evidence>
<dbReference type="SUPFAM" id="SSF69279">
    <property type="entry name" value="Phage tail proteins"/>
    <property type="match status" value="2"/>
</dbReference>
<comment type="caution">
    <text evidence="1">The sequence shown here is derived from an EMBL/GenBank/DDBJ whole genome shotgun (WGS) entry which is preliminary data.</text>
</comment>
<dbReference type="EMBL" id="RBRY01000135">
    <property type="protein sequence ID" value="RMR53144.1"/>
    <property type="molecule type" value="Genomic_DNA"/>
</dbReference>
<proteinExistence type="predicted"/>
<dbReference type="InterPro" id="IPR017847">
    <property type="entry name" value="T6SS_RhsGE_Vgr_subset"/>
</dbReference>
<dbReference type="Pfam" id="PF05954">
    <property type="entry name" value="Phage_GPD"/>
    <property type="match status" value="1"/>
</dbReference>
<dbReference type="Proteomes" id="UP000278332">
    <property type="component" value="Unassembled WGS sequence"/>
</dbReference>
<evidence type="ECO:0000313" key="2">
    <source>
        <dbReference type="Proteomes" id="UP000278332"/>
    </source>
</evidence>
<dbReference type="NCBIfam" id="TIGR03361">
    <property type="entry name" value="VI_Rhs_Vgr"/>
    <property type="match status" value="1"/>
</dbReference>
<dbReference type="Gene3D" id="2.30.110.50">
    <property type="match status" value="1"/>
</dbReference>
<dbReference type="Gene3D" id="2.40.50.230">
    <property type="entry name" value="Gp5 N-terminal domain"/>
    <property type="match status" value="1"/>
</dbReference>
<protein>
    <recommendedName>
        <fullName evidence="3">Rhs element Vgr protein</fullName>
    </recommendedName>
</protein>
<dbReference type="Gene3D" id="3.55.50.10">
    <property type="entry name" value="Baseplate protein-like domains"/>
    <property type="match status" value="1"/>
</dbReference>
<name>A0A3M4VMS2_PSECI</name>
<dbReference type="SUPFAM" id="SSF69255">
    <property type="entry name" value="gp5 N-terminal domain-like"/>
    <property type="match status" value="1"/>
</dbReference>
<gene>
    <name evidence="1" type="ORF">ALP84_02511</name>
</gene>
<dbReference type="AlphaFoldDB" id="A0A3M4VMS2"/>
<dbReference type="InterPro" id="IPR037026">
    <property type="entry name" value="Vgr_OB-fold_dom_sf"/>
</dbReference>
<organism evidence="1 2">
    <name type="scientific">Pseudomonas cichorii</name>
    <dbReference type="NCBI Taxonomy" id="36746"/>
    <lineage>
        <taxon>Bacteria</taxon>
        <taxon>Pseudomonadati</taxon>
        <taxon>Pseudomonadota</taxon>
        <taxon>Gammaproteobacteria</taxon>
        <taxon>Pseudomonadales</taxon>
        <taxon>Pseudomonadaceae</taxon>
        <taxon>Pseudomonas</taxon>
    </lineage>
</organism>
<accession>A0A3M4VMS2</accession>